<dbReference type="Proteomes" id="UP000283063">
    <property type="component" value="Chromosome"/>
</dbReference>
<accession>A0A3T0N6Z4</accession>
<dbReference type="InterPro" id="IPR011006">
    <property type="entry name" value="CheY-like_superfamily"/>
</dbReference>
<dbReference type="EMBL" id="CP033219">
    <property type="protein sequence ID" value="AZV79755.1"/>
    <property type="molecule type" value="Genomic_DNA"/>
</dbReference>
<dbReference type="AlphaFoldDB" id="A0A3T0N6Z4"/>
<evidence type="ECO:0000256" key="2">
    <source>
        <dbReference type="ARBA" id="ARBA00023012"/>
    </source>
</evidence>
<dbReference type="GO" id="GO:0000160">
    <property type="term" value="P:phosphorelay signal transduction system"/>
    <property type="evidence" value="ECO:0007669"/>
    <property type="project" value="UniProtKB-KW"/>
</dbReference>
<name>A0A3T0N6Z4_9RHOB</name>
<comment type="caution">
    <text evidence="3">Lacks conserved residue(s) required for the propagation of feature annotation.</text>
</comment>
<evidence type="ECO:0000313" key="5">
    <source>
        <dbReference type="EMBL" id="AZV79755.1"/>
    </source>
</evidence>
<dbReference type="PANTHER" id="PTHR45339">
    <property type="entry name" value="HYBRID SIGNAL TRANSDUCTION HISTIDINE KINASE J"/>
    <property type="match status" value="1"/>
</dbReference>
<evidence type="ECO:0000259" key="4">
    <source>
        <dbReference type="PROSITE" id="PS50110"/>
    </source>
</evidence>
<gene>
    <name evidence="5" type="ORF">EBB79_18965</name>
</gene>
<feature type="domain" description="Response regulatory" evidence="4">
    <location>
        <begin position="1"/>
        <end position="67"/>
    </location>
</feature>
<dbReference type="RefSeq" id="WP_127750345.1">
    <property type="nucleotide sequence ID" value="NZ_CP033219.1"/>
</dbReference>
<proteinExistence type="predicted"/>
<dbReference type="InterPro" id="IPR001789">
    <property type="entry name" value="Sig_transdc_resp-reg_receiver"/>
</dbReference>
<organism evidence="5 6">
    <name type="scientific">Parasedimentitalea marina</name>
    <dbReference type="NCBI Taxonomy" id="2483033"/>
    <lineage>
        <taxon>Bacteria</taxon>
        <taxon>Pseudomonadati</taxon>
        <taxon>Pseudomonadota</taxon>
        <taxon>Alphaproteobacteria</taxon>
        <taxon>Rhodobacterales</taxon>
        <taxon>Paracoccaceae</taxon>
        <taxon>Parasedimentitalea</taxon>
    </lineage>
</organism>
<dbReference type="SUPFAM" id="SSF52172">
    <property type="entry name" value="CheY-like"/>
    <property type="match status" value="1"/>
</dbReference>
<dbReference type="PROSITE" id="PS50110">
    <property type="entry name" value="RESPONSE_REGULATORY"/>
    <property type="match status" value="1"/>
</dbReference>
<dbReference type="Pfam" id="PF00072">
    <property type="entry name" value="Response_reg"/>
    <property type="match status" value="1"/>
</dbReference>
<reference evidence="5 6" key="1">
    <citation type="submission" date="2018-10" db="EMBL/GenBank/DDBJ databases">
        <title>Parasedimentitalea marina sp. nov., a psychrophilic bacterium isolated from deep seawater of the New Britain Trench.</title>
        <authorList>
            <person name="Cao J."/>
        </authorList>
    </citation>
    <scope>NUCLEOTIDE SEQUENCE [LARGE SCALE GENOMIC DNA]</scope>
    <source>
        <strain evidence="5 6">W43</strain>
    </source>
</reference>
<keyword evidence="6" id="KW-1185">Reference proteome</keyword>
<dbReference type="KEGG" id="sedi:EBB79_18965"/>
<dbReference type="OrthoDB" id="9801602at2"/>
<evidence type="ECO:0000256" key="3">
    <source>
        <dbReference type="PROSITE-ProRule" id="PRU00169"/>
    </source>
</evidence>
<protein>
    <submittedName>
        <fullName evidence="5">Response regulator</fullName>
    </submittedName>
</protein>
<sequence length="85" mass="9520">MTHLVGSSANITCKRERDAKHSECRIIALTANAHPSNAQACPAAGMNDFITKPFRKSDLLALIRHDITRRKVNRRLQRPQQDLSG</sequence>
<evidence type="ECO:0000256" key="1">
    <source>
        <dbReference type="ARBA" id="ARBA00022553"/>
    </source>
</evidence>
<dbReference type="PANTHER" id="PTHR45339:SF1">
    <property type="entry name" value="HYBRID SIGNAL TRANSDUCTION HISTIDINE KINASE J"/>
    <property type="match status" value="1"/>
</dbReference>
<keyword evidence="1" id="KW-0597">Phosphoprotein</keyword>
<evidence type="ECO:0000313" key="6">
    <source>
        <dbReference type="Proteomes" id="UP000283063"/>
    </source>
</evidence>
<dbReference type="Gene3D" id="3.40.50.2300">
    <property type="match status" value="1"/>
</dbReference>
<keyword evidence="2" id="KW-0902">Two-component regulatory system</keyword>